<gene>
    <name evidence="12" type="ORF">HMPREF0381_1231</name>
</gene>
<dbReference type="Pfam" id="PF00005">
    <property type="entry name" value="ABC_tran"/>
    <property type="match status" value="2"/>
</dbReference>
<dbReference type="GO" id="GO:0042626">
    <property type="term" value="F:ATPase-coupled transmembrane transporter activity"/>
    <property type="evidence" value="ECO:0007669"/>
    <property type="project" value="TreeGrafter"/>
</dbReference>
<dbReference type="SMART" id="SM00382">
    <property type="entry name" value="AAA"/>
    <property type="match status" value="2"/>
</dbReference>
<keyword evidence="5" id="KW-0677">Repeat</keyword>
<feature type="domain" description="ABC transporter" evidence="11">
    <location>
        <begin position="12"/>
        <end position="252"/>
    </location>
</feature>
<evidence type="ECO:0000256" key="3">
    <source>
        <dbReference type="ARBA" id="ARBA00022448"/>
    </source>
</evidence>
<dbReference type="PROSITE" id="PS00211">
    <property type="entry name" value="ABC_TRANSPORTER_1"/>
    <property type="match status" value="1"/>
</dbReference>
<dbReference type="CDD" id="cd03225">
    <property type="entry name" value="ABC_cobalt_CbiO_domain1"/>
    <property type="match status" value="1"/>
</dbReference>
<reference evidence="12 13" key="1">
    <citation type="submission" date="2010-12" db="EMBL/GenBank/DDBJ databases">
        <authorList>
            <person name="Muzny D."/>
            <person name="Qin X."/>
            <person name="Deng J."/>
            <person name="Jiang H."/>
            <person name="Liu Y."/>
            <person name="Qu J."/>
            <person name="Song X.-Z."/>
            <person name="Zhang L."/>
            <person name="Thornton R."/>
            <person name="Coyle M."/>
            <person name="Francisco L."/>
            <person name="Jackson L."/>
            <person name="Javaid M."/>
            <person name="Korchina V."/>
            <person name="Kovar C."/>
            <person name="Mata R."/>
            <person name="Mathew T."/>
            <person name="Ngo R."/>
            <person name="Nguyen L."/>
            <person name="Nguyen N."/>
            <person name="Okwuonu G."/>
            <person name="Ongeri F."/>
            <person name="Pham C."/>
            <person name="Simmons D."/>
            <person name="Wilczek-Boney K."/>
            <person name="Hale W."/>
            <person name="Jakkamsetti A."/>
            <person name="Pham P."/>
            <person name="Ruth R."/>
            <person name="San Lucas F."/>
            <person name="Warren J."/>
            <person name="Zhang J."/>
            <person name="Zhao Z."/>
            <person name="Zhou C."/>
            <person name="Zhu D."/>
            <person name="Lee S."/>
            <person name="Bess C."/>
            <person name="Blankenburg K."/>
            <person name="Forbes L."/>
            <person name="Fu Q."/>
            <person name="Gubbala S."/>
            <person name="Hirani K."/>
            <person name="Jayaseelan J.C."/>
            <person name="Lara F."/>
            <person name="Munidasa M."/>
            <person name="Palculict T."/>
            <person name="Patil S."/>
            <person name="Pu L.-L."/>
            <person name="Saada N."/>
            <person name="Tang L."/>
            <person name="Weissenberger G."/>
            <person name="Zhu Y."/>
            <person name="Hemphill L."/>
            <person name="Shang Y."/>
            <person name="Youmans B."/>
            <person name="Ayvaz T."/>
            <person name="Ross M."/>
            <person name="Santibanez J."/>
            <person name="Aqrawi P."/>
            <person name="Gross S."/>
            <person name="Joshi V."/>
            <person name="Fowler G."/>
            <person name="Nazareth L."/>
            <person name="Reid J."/>
            <person name="Worley K."/>
            <person name="Petrosino J."/>
            <person name="Highlander S."/>
            <person name="Gibbs R."/>
        </authorList>
    </citation>
    <scope>NUCLEOTIDE SEQUENCE [LARGE SCALE GENOMIC DNA]</scope>
    <source>
        <strain evidence="12 13">DSM 3986</strain>
    </source>
</reference>
<dbReference type="PANTHER" id="PTHR43553">
    <property type="entry name" value="HEAVY METAL TRANSPORTER"/>
    <property type="match status" value="1"/>
</dbReference>
<keyword evidence="3" id="KW-0813">Transport</keyword>
<evidence type="ECO:0000256" key="10">
    <source>
        <dbReference type="ARBA" id="ARBA00025157"/>
    </source>
</evidence>
<evidence type="ECO:0000313" key="13">
    <source>
        <dbReference type="Proteomes" id="UP000003434"/>
    </source>
</evidence>
<dbReference type="InterPro" id="IPR017871">
    <property type="entry name" value="ABC_transporter-like_CS"/>
</dbReference>
<proteinExistence type="inferred from homology"/>
<evidence type="ECO:0000256" key="8">
    <source>
        <dbReference type="ARBA" id="ARBA00022967"/>
    </source>
</evidence>
<comment type="subcellular location">
    <subcellularLocation>
        <location evidence="1">Cell membrane</location>
        <topology evidence="1">Peripheral membrane protein</topology>
    </subcellularLocation>
</comment>
<dbReference type="EMBL" id="AEPW01000050">
    <property type="protein sequence ID" value="EFU76855.1"/>
    <property type="molecule type" value="Genomic_DNA"/>
</dbReference>
<dbReference type="InterPro" id="IPR027417">
    <property type="entry name" value="P-loop_NTPase"/>
</dbReference>
<dbReference type="GO" id="GO:0016887">
    <property type="term" value="F:ATP hydrolysis activity"/>
    <property type="evidence" value="ECO:0007669"/>
    <property type="project" value="InterPro"/>
</dbReference>
<dbReference type="InterPro" id="IPR003593">
    <property type="entry name" value="AAA+_ATPase"/>
</dbReference>
<keyword evidence="9" id="KW-0472">Membrane</keyword>
<keyword evidence="8" id="KW-1278">Translocase</keyword>
<keyword evidence="6" id="KW-0547">Nucleotide-binding</keyword>
<evidence type="ECO:0000256" key="1">
    <source>
        <dbReference type="ARBA" id="ARBA00004202"/>
    </source>
</evidence>
<dbReference type="Proteomes" id="UP000003434">
    <property type="component" value="Unassembled WGS sequence"/>
</dbReference>
<name>E6LMP6_9FIRM</name>
<protein>
    <submittedName>
        <fullName evidence="12">ABC transporter, ATP-binding protein</fullName>
    </submittedName>
</protein>
<comment type="similarity">
    <text evidence="2">Belongs to the ABC transporter superfamily.</text>
</comment>
<keyword evidence="4" id="KW-1003">Cell membrane</keyword>
<organism evidence="12 13">
    <name type="scientific">Lachnoanaerobaculum saburreum DSM 3986</name>
    <dbReference type="NCBI Taxonomy" id="887325"/>
    <lineage>
        <taxon>Bacteria</taxon>
        <taxon>Bacillati</taxon>
        <taxon>Bacillota</taxon>
        <taxon>Clostridia</taxon>
        <taxon>Lachnospirales</taxon>
        <taxon>Lachnospiraceae</taxon>
        <taxon>Lachnoanaerobaculum</taxon>
    </lineage>
</organism>
<dbReference type="PROSITE" id="PS50893">
    <property type="entry name" value="ABC_TRANSPORTER_2"/>
    <property type="match status" value="2"/>
</dbReference>
<dbReference type="PANTHER" id="PTHR43553:SF23">
    <property type="entry name" value="ABC TRANSPORTER ATP-BINDING COMPONENT"/>
    <property type="match status" value="1"/>
</dbReference>
<evidence type="ECO:0000256" key="4">
    <source>
        <dbReference type="ARBA" id="ARBA00022475"/>
    </source>
</evidence>
<comment type="caution">
    <text evidence="12">The sequence shown here is derived from an EMBL/GenBank/DDBJ whole genome shotgun (WGS) entry which is preliminary data.</text>
</comment>
<dbReference type="HOGENOM" id="CLU_000604_86_7_9"/>
<dbReference type="GO" id="GO:0005524">
    <property type="term" value="F:ATP binding"/>
    <property type="evidence" value="ECO:0007669"/>
    <property type="project" value="UniProtKB-KW"/>
</dbReference>
<keyword evidence="7 12" id="KW-0067">ATP-binding</keyword>
<sequence length="497" mass="55981">MDNNRENINSMVVLENVSFSYNTVEHSAGVYDINLEILPGQVVILCGASGCGKTTITRLINGLSPAYYPGELKGRILIDGIDSSELTLYELSQKIGSVFQNPRSQFFSVDSTGEIAFGCENTGVSREEIYKRIGSITKDLNMEYLLDRDIFALSGGEKQKIACASVAAMLPEIFILDEPSSNLDLRTISDLKEVIRNWKKQGKTVIIAEHRLYYLMELADRVIYMKDGRIVNDLSIDEFKKIEETQLHQMGLRSVYPVKFEERNDENSNKNNFSFNNISFSYGKRKFIDIPDITVPYGAIVGVLGYNGAGKSTLAKMICGLEKRVKGSLNYKSGIIMAKDWKNLSYMVMQDVNHQLFTESVLDEVILSMEEDDEIAKENAKKILKDLNLEMFCDVHPLSLSGGQKQRVAIGSAIASDKEILIFDEPTSGLDYEHMLEVSEIIKHLKAEGRTSFIITHDPEFLKECCDYLIFLENGKLLWSGAWTKENAGRVSEFFEI</sequence>
<dbReference type="InterPro" id="IPR050095">
    <property type="entry name" value="ECF_ABC_transporter_ATP-bd"/>
</dbReference>
<dbReference type="eggNOG" id="COG1129">
    <property type="taxonomic scope" value="Bacteria"/>
</dbReference>
<evidence type="ECO:0000313" key="12">
    <source>
        <dbReference type="EMBL" id="EFU76855.1"/>
    </source>
</evidence>
<dbReference type="InterPro" id="IPR015856">
    <property type="entry name" value="ABC_transpr_CbiO/EcfA_su"/>
</dbReference>
<evidence type="ECO:0000256" key="5">
    <source>
        <dbReference type="ARBA" id="ARBA00022737"/>
    </source>
</evidence>
<evidence type="ECO:0000259" key="11">
    <source>
        <dbReference type="PROSITE" id="PS50893"/>
    </source>
</evidence>
<accession>E6LMP6</accession>
<evidence type="ECO:0000256" key="7">
    <source>
        <dbReference type="ARBA" id="ARBA00022840"/>
    </source>
</evidence>
<evidence type="ECO:0000256" key="6">
    <source>
        <dbReference type="ARBA" id="ARBA00022741"/>
    </source>
</evidence>
<dbReference type="GO" id="GO:0043190">
    <property type="term" value="C:ATP-binding cassette (ABC) transporter complex"/>
    <property type="evidence" value="ECO:0007669"/>
    <property type="project" value="TreeGrafter"/>
</dbReference>
<dbReference type="Gene3D" id="3.40.50.300">
    <property type="entry name" value="P-loop containing nucleotide triphosphate hydrolases"/>
    <property type="match status" value="2"/>
</dbReference>
<dbReference type="InterPro" id="IPR003439">
    <property type="entry name" value="ABC_transporter-like_ATP-bd"/>
</dbReference>
<evidence type="ECO:0000256" key="9">
    <source>
        <dbReference type="ARBA" id="ARBA00023136"/>
    </source>
</evidence>
<dbReference type="SUPFAM" id="SSF52540">
    <property type="entry name" value="P-loop containing nucleoside triphosphate hydrolases"/>
    <property type="match status" value="2"/>
</dbReference>
<feature type="domain" description="ABC transporter" evidence="11">
    <location>
        <begin position="273"/>
        <end position="497"/>
    </location>
</feature>
<evidence type="ECO:0000256" key="2">
    <source>
        <dbReference type="ARBA" id="ARBA00005417"/>
    </source>
</evidence>
<dbReference type="CDD" id="cd03226">
    <property type="entry name" value="ABC_cobalt_CbiO_domain2"/>
    <property type="match status" value="1"/>
</dbReference>
<dbReference type="AlphaFoldDB" id="E6LMP6"/>
<comment type="function">
    <text evidence="10">Probably part of an ABC transporter complex. Responsible for energy coupling to the transport system.</text>
</comment>